<feature type="domain" description="IclR-ED" evidence="5">
    <location>
        <begin position="84"/>
        <end position="263"/>
    </location>
</feature>
<dbReference type="SUPFAM" id="SSF55781">
    <property type="entry name" value="GAF domain-like"/>
    <property type="match status" value="1"/>
</dbReference>
<dbReference type="Gene3D" id="3.30.450.40">
    <property type="match status" value="1"/>
</dbReference>
<dbReference type="Proteomes" id="UP001368270">
    <property type="component" value="Unassembled WGS sequence"/>
</dbReference>
<dbReference type="PANTHER" id="PTHR30136">
    <property type="entry name" value="HELIX-TURN-HELIX TRANSCRIPTIONAL REGULATOR, ICLR FAMILY"/>
    <property type="match status" value="1"/>
</dbReference>
<evidence type="ECO:0000313" key="7">
    <source>
        <dbReference type="Proteomes" id="UP001368270"/>
    </source>
</evidence>
<dbReference type="InterPro" id="IPR036388">
    <property type="entry name" value="WH-like_DNA-bd_sf"/>
</dbReference>
<dbReference type="EMBL" id="JBBGAZ010000012">
    <property type="protein sequence ID" value="MEJ5219779.1"/>
    <property type="molecule type" value="Genomic_DNA"/>
</dbReference>
<organism evidence="6 7">
    <name type="scientific">Cognatishimia coralii</name>
    <dbReference type="NCBI Taxonomy" id="3083254"/>
    <lineage>
        <taxon>Bacteria</taxon>
        <taxon>Pseudomonadati</taxon>
        <taxon>Pseudomonadota</taxon>
        <taxon>Alphaproteobacteria</taxon>
        <taxon>Rhodobacterales</taxon>
        <taxon>Paracoccaceae</taxon>
        <taxon>Cognatishimia</taxon>
    </lineage>
</organism>
<accession>A0ABU8QK37</accession>
<dbReference type="PANTHER" id="PTHR30136:SF8">
    <property type="entry name" value="TRANSCRIPTIONAL REGULATORY PROTEIN"/>
    <property type="match status" value="1"/>
</dbReference>
<comment type="caution">
    <text evidence="6">The sequence shown here is derived from an EMBL/GenBank/DDBJ whole genome shotgun (WGS) entry which is preliminary data.</text>
</comment>
<dbReference type="PROSITE" id="PS51078">
    <property type="entry name" value="ICLR_ED"/>
    <property type="match status" value="1"/>
</dbReference>
<dbReference type="InterPro" id="IPR005471">
    <property type="entry name" value="Tscrpt_reg_IclR_N"/>
</dbReference>
<dbReference type="InterPro" id="IPR036390">
    <property type="entry name" value="WH_DNA-bd_sf"/>
</dbReference>
<keyword evidence="1" id="KW-0805">Transcription regulation</keyword>
<dbReference type="Pfam" id="PF01614">
    <property type="entry name" value="IclR_C"/>
    <property type="match status" value="1"/>
</dbReference>
<keyword evidence="7" id="KW-1185">Reference proteome</keyword>
<sequence length="266" mass="28673">MAGKGTGNDFDTSAVDERKGINSVEVGLRVLEVLSSAGHSLPLKDISRLSGLSGSQSHRYLTNLIRGGLVTQDASTGHYRLGSMALRVGLSALPQIDALKVAEDALDRLVSRITETSMMAIWGERSPVTVRWHRGSTFIFLPVGVGSTFPLLNSATGRVFLGYLPRVVTNSLLEQELEEADLNEETVNMDDVIANVRAQGYSALEGHVLPGYCATCAPVFDSQGEIVAGITIMGMANHPKEIRRASTQTLLDMTRDASRSLGWSEK</sequence>
<proteinExistence type="predicted"/>
<evidence type="ECO:0000313" key="6">
    <source>
        <dbReference type="EMBL" id="MEJ5219779.1"/>
    </source>
</evidence>
<evidence type="ECO:0000259" key="4">
    <source>
        <dbReference type="PROSITE" id="PS51077"/>
    </source>
</evidence>
<keyword evidence="3" id="KW-0804">Transcription</keyword>
<dbReference type="InterPro" id="IPR050707">
    <property type="entry name" value="HTH_MetabolicPath_Reg"/>
</dbReference>
<protein>
    <submittedName>
        <fullName evidence="6">IclR family transcriptional regulator</fullName>
    </submittedName>
</protein>
<gene>
    <name evidence="6" type="ORF">WG622_16095</name>
</gene>
<reference evidence="6 7" key="1">
    <citation type="submission" date="2024-03" db="EMBL/GenBank/DDBJ databases">
        <title>Cognatishimia coralii sp. nov., a marine bacterium isolated from coral surrounding seawater.</title>
        <authorList>
            <person name="Liu X."/>
            <person name="Liu S."/>
            <person name="Sun H."/>
            <person name="Zhang Y."/>
        </authorList>
    </citation>
    <scope>NUCLEOTIDE SEQUENCE [LARGE SCALE GENOMIC DNA]</scope>
    <source>
        <strain evidence="6 7">D5M38</strain>
    </source>
</reference>
<keyword evidence="2" id="KW-0238">DNA-binding</keyword>
<name>A0ABU8QK37_9RHOB</name>
<dbReference type="SMART" id="SM00346">
    <property type="entry name" value="HTH_ICLR"/>
    <property type="match status" value="1"/>
</dbReference>
<feature type="domain" description="HTH iclR-type" evidence="4">
    <location>
        <begin position="21"/>
        <end position="83"/>
    </location>
</feature>
<dbReference type="Pfam" id="PF09339">
    <property type="entry name" value="HTH_IclR"/>
    <property type="match status" value="1"/>
</dbReference>
<evidence type="ECO:0000256" key="1">
    <source>
        <dbReference type="ARBA" id="ARBA00023015"/>
    </source>
</evidence>
<dbReference type="RefSeq" id="WP_274576803.1">
    <property type="nucleotide sequence ID" value="NZ_JBBGAZ010000012.1"/>
</dbReference>
<evidence type="ECO:0000256" key="3">
    <source>
        <dbReference type="ARBA" id="ARBA00023163"/>
    </source>
</evidence>
<dbReference type="PROSITE" id="PS51077">
    <property type="entry name" value="HTH_ICLR"/>
    <property type="match status" value="1"/>
</dbReference>
<evidence type="ECO:0000256" key="2">
    <source>
        <dbReference type="ARBA" id="ARBA00023125"/>
    </source>
</evidence>
<dbReference type="SUPFAM" id="SSF46785">
    <property type="entry name" value="Winged helix' DNA-binding domain"/>
    <property type="match status" value="1"/>
</dbReference>
<dbReference type="InterPro" id="IPR014757">
    <property type="entry name" value="Tscrpt_reg_IclR_C"/>
</dbReference>
<evidence type="ECO:0000259" key="5">
    <source>
        <dbReference type="PROSITE" id="PS51078"/>
    </source>
</evidence>
<dbReference type="InterPro" id="IPR029016">
    <property type="entry name" value="GAF-like_dom_sf"/>
</dbReference>
<dbReference type="Gene3D" id="1.10.10.10">
    <property type="entry name" value="Winged helix-like DNA-binding domain superfamily/Winged helix DNA-binding domain"/>
    <property type="match status" value="1"/>
</dbReference>